<dbReference type="SUPFAM" id="SSF48452">
    <property type="entry name" value="TPR-like"/>
    <property type="match status" value="3"/>
</dbReference>
<evidence type="ECO:0000313" key="1">
    <source>
        <dbReference type="EMBL" id="KIK00791.1"/>
    </source>
</evidence>
<evidence type="ECO:0008006" key="3">
    <source>
        <dbReference type="Google" id="ProtNLM"/>
    </source>
</evidence>
<dbReference type="Pfam" id="PF13424">
    <property type="entry name" value="TPR_12"/>
    <property type="match status" value="2"/>
</dbReference>
<dbReference type="AlphaFoldDB" id="A0A0C9X6U3"/>
<keyword evidence="2" id="KW-1185">Reference proteome</keyword>
<dbReference type="HOGENOM" id="CLU_000288_125_15_1"/>
<sequence length="685" mass="76503">METLKGIGQSCGLDGSPESALKWIGSLKENYVLIFDNADVLSPAALEVYFPRGMRGNILITSRNSAMMSLTSPESSLEVTEMKEGDAIGLLLKASCLKSPTSDVQIEASKIVKKLFCFPLAIDQAGAYIASGATTIGDYLAKYSEHRKTLLSHSEFTGASKYNRTGITEEIFSYAALEKDDTTPMSNLPLASSLLDRRLLPLHEKGTWDNFIFREGIRILLSFSLIKRGPSDDVYAMHPLVHTWGRDRLTLNERKKCCLMVYVTLSCSLRWDVGQPYGFWRTLVTHVRANMEYFKSEGNQNIISYTDDAYEKFGWLLRVQGYSKEAEALQTEVLDKRNKILGAEHPHTIFAMASLASTNGNLGKYTEAEKLELQVLDKRNRIFGMEHPDTILAMADLAATYKNLGKYNDAEKLEIQVLEKRNRILGVEHLDTILSIGNLAATNSKLGKYKEAKKLEIQVLNARKRILGVEHPDTILAMANLATGYTNAEKLGIQVLNARERILGVEHPDTILAMANLAFEYSSVGKYKEAEKLEIQVLEKRNRILGVEHPDTIFSMGNLAATIRDLGRYKEAEKLEIQVLNARKRILGVEHPDTIYAMANLAETNSNMGKYKEAEKLEIQVLDARKRILGVEHPNTIQAMEKLAVTLICLGKYEEAQKLVIQAQEVKSTVLGAESHYISATVSNV</sequence>
<dbReference type="InterPro" id="IPR011990">
    <property type="entry name" value="TPR-like_helical_dom_sf"/>
</dbReference>
<reference evidence="1 2" key="1">
    <citation type="submission" date="2014-04" db="EMBL/GenBank/DDBJ databases">
        <authorList>
            <consortium name="DOE Joint Genome Institute"/>
            <person name="Kuo A."/>
            <person name="Kohler A."/>
            <person name="Nagy L.G."/>
            <person name="Floudas D."/>
            <person name="Copeland A."/>
            <person name="Barry K.W."/>
            <person name="Cichocki N."/>
            <person name="Veneault-Fourrey C."/>
            <person name="LaButti K."/>
            <person name="Lindquist E.A."/>
            <person name="Lipzen A."/>
            <person name="Lundell T."/>
            <person name="Morin E."/>
            <person name="Murat C."/>
            <person name="Sun H."/>
            <person name="Tunlid A."/>
            <person name="Henrissat B."/>
            <person name="Grigoriev I.V."/>
            <person name="Hibbett D.S."/>
            <person name="Martin F."/>
            <person name="Nordberg H.P."/>
            <person name="Cantor M.N."/>
            <person name="Hua S.X."/>
        </authorList>
    </citation>
    <scope>NUCLEOTIDE SEQUENCE [LARGE SCALE GENOMIC DNA]</scope>
    <source>
        <strain evidence="1 2">LaAM-08-1</strain>
    </source>
</reference>
<reference evidence="2" key="2">
    <citation type="submission" date="2015-01" db="EMBL/GenBank/DDBJ databases">
        <title>Evolutionary Origins and Diversification of the Mycorrhizal Mutualists.</title>
        <authorList>
            <consortium name="DOE Joint Genome Institute"/>
            <consortium name="Mycorrhizal Genomics Consortium"/>
            <person name="Kohler A."/>
            <person name="Kuo A."/>
            <person name="Nagy L.G."/>
            <person name="Floudas D."/>
            <person name="Copeland A."/>
            <person name="Barry K.W."/>
            <person name="Cichocki N."/>
            <person name="Veneault-Fourrey C."/>
            <person name="LaButti K."/>
            <person name="Lindquist E.A."/>
            <person name="Lipzen A."/>
            <person name="Lundell T."/>
            <person name="Morin E."/>
            <person name="Murat C."/>
            <person name="Riley R."/>
            <person name="Ohm R."/>
            <person name="Sun H."/>
            <person name="Tunlid A."/>
            <person name="Henrissat B."/>
            <person name="Grigoriev I.V."/>
            <person name="Hibbett D.S."/>
            <person name="Martin F."/>
        </authorList>
    </citation>
    <scope>NUCLEOTIDE SEQUENCE [LARGE SCALE GENOMIC DNA]</scope>
    <source>
        <strain evidence="2">LaAM-08-1</strain>
    </source>
</reference>
<dbReference type="Gene3D" id="1.25.40.10">
    <property type="entry name" value="Tetratricopeptide repeat domain"/>
    <property type="match status" value="2"/>
</dbReference>
<dbReference type="PANTHER" id="PTHR46082:SF11">
    <property type="entry name" value="AAA+ ATPASE DOMAIN-CONTAINING PROTEIN-RELATED"/>
    <property type="match status" value="1"/>
</dbReference>
<gene>
    <name evidence="1" type="ORF">K443DRAFT_99692</name>
</gene>
<dbReference type="InterPro" id="IPR027417">
    <property type="entry name" value="P-loop_NTPase"/>
</dbReference>
<evidence type="ECO:0000313" key="2">
    <source>
        <dbReference type="Proteomes" id="UP000054477"/>
    </source>
</evidence>
<accession>A0A0C9X6U3</accession>
<dbReference type="Proteomes" id="UP000054477">
    <property type="component" value="Unassembled WGS sequence"/>
</dbReference>
<dbReference type="EMBL" id="KN838618">
    <property type="protein sequence ID" value="KIK00791.1"/>
    <property type="molecule type" value="Genomic_DNA"/>
</dbReference>
<dbReference type="PANTHER" id="PTHR46082">
    <property type="entry name" value="ATP/GTP-BINDING PROTEIN-RELATED"/>
    <property type="match status" value="1"/>
</dbReference>
<name>A0A0C9X6U3_9AGAR</name>
<protein>
    <recommendedName>
        <fullName evidence="3">Kinesin light chain</fullName>
    </recommendedName>
</protein>
<dbReference type="SUPFAM" id="SSF52540">
    <property type="entry name" value="P-loop containing nucleoside triphosphate hydrolases"/>
    <property type="match status" value="1"/>
</dbReference>
<dbReference type="Pfam" id="PF13374">
    <property type="entry name" value="TPR_10"/>
    <property type="match status" value="5"/>
</dbReference>
<proteinExistence type="predicted"/>
<dbReference type="OrthoDB" id="771227at2759"/>
<dbReference type="InterPro" id="IPR053137">
    <property type="entry name" value="NLR-like"/>
</dbReference>
<dbReference type="STRING" id="1095629.A0A0C9X6U3"/>
<organism evidence="1 2">
    <name type="scientific">Laccaria amethystina LaAM-08-1</name>
    <dbReference type="NCBI Taxonomy" id="1095629"/>
    <lineage>
        <taxon>Eukaryota</taxon>
        <taxon>Fungi</taxon>
        <taxon>Dikarya</taxon>
        <taxon>Basidiomycota</taxon>
        <taxon>Agaricomycotina</taxon>
        <taxon>Agaricomycetes</taxon>
        <taxon>Agaricomycetidae</taxon>
        <taxon>Agaricales</taxon>
        <taxon>Agaricineae</taxon>
        <taxon>Hydnangiaceae</taxon>
        <taxon>Laccaria</taxon>
    </lineage>
</organism>